<comment type="similarity">
    <text evidence="1">Belongs to the P-Pant transferase superfamily. Gsp/Sfp/HetI/AcpT family.</text>
</comment>
<dbReference type="GO" id="GO:0005829">
    <property type="term" value="C:cytosol"/>
    <property type="evidence" value="ECO:0007669"/>
    <property type="project" value="TreeGrafter"/>
</dbReference>
<evidence type="ECO:0000259" key="5">
    <source>
        <dbReference type="Pfam" id="PF22624"/>
    </source>
</evidence>
<sequence>MTEPQTVCEESGAEVHTFRVSAAAAGTREPGAREPLSPEEREKADGFVQEADRDRYVVAHLALRRLLAERLGTDPGAVPFTRADCPVCGAPHGRPSVAGDPVHFSLSHAGDLVLIAFAPVQVGVDVERHPSSRAVAQTSSALHPREQRELAAVPEGEARSAAFARCWTRKEAYLKGTGAGLGEDVGITYVGTLEGRPAEVPGWRLADLEAAPGYAAALAIRER</sequence>
<dbReference type="PANTHER" id="PTHR12215">
    <property type="entry name" value="PHOSPHOPANTETHEINE TRANSFERASE"/>
    <property type="match status" value="1"/>
</dbReference>
<dbReference type="GO" id="GO:0000287">
    <property type="term" value="F:magnesium ion binding"/>
    <property type="evidence" value="ECO:0007669"/>
    <property type="project" value="InterPro"/>
</dbReference>
<evidence type="ECO:0000256" key="2">
    <source>
        <dbReference type="ARBA" id="ARBA00022679"/>
    </source>
</evidence>
<dbReference type="PANTHER" id="PTHR12215:SF10">
    <property type="entry name" value="L-AMINOADIPATE-SEMIALDEHYDE DEHYDROGENASE-PHOSPHOPANTETHEINYL TRANSFERASE"/>
    <property type="match status" value="1"/>
</dbReference>
<dbReference type="AlphaFoldDB" id="A0A6G4X332"/>
<comment type="caution">
    <text evidence="6">The sequence shown here is derived from an EMBL/GenBank/DDBJ whole genome shotgun (WGS) entry which is preliminary data.</text>
</comment>
<dbReference type="GO" id="GO:0008897">
    <property type="term" value="F:holo-[acyl-carrier-protein] synthase activity"/>
    <property type="evidence" value="ECO:0007669"/>
    <property type="project" value="InterPro"/>
</dbReference>
<keyword evidence="2 6" id="KW-0808">Transferase</keyword>
<dbReference type="Pfam" id="PF22624">
    <property type="entry name" value="AASDHPPT_N"/>
    <property type="match status" value="1"/>
</dbReference>
<evidence type="ECO:0000313" key="7">
    <source>
        <dbReference type="Proteomes" id="UP000477722"/>
    </source>
</evidence>
<dbReference type="Proteomes" id="UP000477722">
    <property type="component" value="Unassembled WGS sequence"/>
</dbReference>
<feature type="region of interest" description="Disordered" evidence="3">
    <location>
        <begin position="19"/>
        <end position="45"/>
    </location>
</feature>
<protein>
    <submittedName>
        <fullName evidence="6">4'-phosphopantetheinyl transferase superfamily protein</fullName>
    </submittedName>
</protein>
<dbReference type="InterPro" id="IPR050559">
    <property type="entry name" value="P-Pant_transferase_sf"/>
</dbReference>
<organism evidence="6 7">
    <name type="scientific">Streptomyces boncukensis</name>
    <dbReference type="NCBI Taxonomy" id="2711219"/>
    <lineage>
        <taxon>Bacteria</taxon>
        <taxon>Bacillati</taxon>
        <taxon>Actinomycetota</taxon>
        <taxon>Actinomycetes</taxon>
        <taxon>Kitasatosporales</taxon>
        <taxon>Streptomycetaceae</taxon>
        <taxon>Streptomyces</taxon>
    </lineage>
</organism>
<feature type="compositionally biased region" description="Basic and acidic residues" evidence="3">
    <location>
        <begin position="30"/>
        <end position="45"/>
    </location>
</feature>
<dbReference type="SUPFAM" id="SSF56214">
    <property type="entry name" value="4'-phosphopantetheinyl transferase"/>
    <property type="match status" value="2"/>
</dbReference>
<keyword evidence="7" id="KW-1185">Reference proteome</keyword>
<feature type="domain" description="4'-phosphopantetheinyl transferase" evidence="4">
    <location>
        <begin position="121"/>
        <end position="184"/>
    </location>
</feature>
<evidence type="ECO:0000256" key="1">
    <source>
        <dbReference type="ARBA" id="ARBA00010990"/>
    </source>
</evidence>
<dbReference type="InterPro" id="IPR055066">
    <property type="entry name" value="AASDHPPT_N"/>
</dbReference>
<evidence type="ECO:0000259" key="4">
    <source>
        <dbReference type="Pfam" id="PF01648"/>
    </source>
</evidence>
<dbReference type="InterPro" id="IPR037143">
    <property type="entry name" value="4-PPantetheinyl_Trfase_dom_sf"/>
</dbReference>
<feature type="domain" description="4'-phosphopantetheinyl transferase N-terminal" evidence="5">
    <location>
        <begin position="36"/>
        <end position="116"/>
    </location>
</feature>
<accession>A0A6G4X332</accession>
<evidence type="ECO:0000313" key="6">
    <source>
        <dbReference type="EMBL" id="NGO71915.1"/>
    </source>
</evidence>
<dbReference type="InterPro" id="IPR008278">
    <property type="entry name" value="4-PPantetheinyl_Trfase_dom"/>
</dbReference>
<dbReference type="Pfam" id="PF01648">
    <property type="entry name" value="ACPS"/>
    <property type="match status" value="1"/>
</dbReference>
<gene>
    <name evidence="6" type="ORF">G5C65_26910</name>
</gene>
<dbReference type="EMBL" id="JAAKZZ010000370">
    <property type="protein sequence ID" value="NGO71915.1"/>
    <property type="molecule type" value="Genomic_DNA"/>
</dbReference>
<name>A0A6G4X332_9ACTN</name>
<reference evidence="6 7" key="1">
    <citation type="submission" date="2020-02" db="EMBL/GenBank/DDBJ databases">
        <title>Whole-genome analyses of novel actinobacteria.</title>
        <authorList>
            <person name="Sahin N."/>
            <person name="Tatar D."/>
        </authorList>
    </citation>
    <scope>NUCLEOTIDE SEQUENCE [LARGE SCALE GENOMIC DNA]</scope>
    <source>
        <strain evidence="6 7">SB3404</strain>
    </source>
</reference>
<dbReference type="GO" id="GO:0019878">
    <property type="term" value="P:lysine biosynthetic process via aminoadipic acid"/>
    <property type="evidence" value="ECO:0007669"/>
    <property type="project" value="TreeGrafter"/>
</dbReference>
<dbReference type="Gene3D" id="3.90.470.20">
    <property type="entry name" value="4'-phosphopantetheinyl transferase domain"/>
    <property type="match status" value="2"/>
</dbReference>
<evidence type="ECO:0000256" key="3">
    <source>
        <dbReference type="SAM" id="MobiDB-lite"/>
    </source>
</evidence>
<proteinExistence type="inferred from homology"/>